<evidence type="ECO:0000256" key="8">
    <source>
        <dbReference type="ARBA" id="ARBA00022838"/>
    </source>
</evidence>
<protein>
    <recommendedName>
        <fullName evidence="4">Centromere protein T</fullName>
    </recommendedName>
</protein>
<dbReference type="Gene3D" id="1.10.20.10">
    <property type="entry name" value="Histone, subunit A"/>
    <property type="match status" value="1"/>
</dbReference>
<dbReference type="InterPro" id="IPR032373">
    <property type="entry name" value="CENP-T_N"/>
</dbReference>
<sequence length="645" mass="71169">MAGGAAIRAGRGAARTPRAAVRASPRHRARLREREHVVSSAIGRSGSGKENKAGSSALLRHRPNALSELDSATPRHMLRRIIQNQPQVSPLALQKVQCEEREDIQPEPPSQRTSSTVELQLPDLAAEDPSVTTFQVPRKRKKLSVSEFERAADKRLPQNQARSTLDSTLARSLRMSVGSLIAPDTIEKRGLLRRRQNHKAIDIVAFEGGVEQNMLQRKAQDCLVDLHTTSVTGTTTMETEEVVMNNTELFVEPQFGEQNPFPPESQLADSKTSVQRSSTSYPAHGEAKLEGLVSGVGTDEGRAQRFSEKDLIADRKHVVGITQKTPAKQGQEEQDHPQQNDPMEQLSDSEEMVGATEHPADAEYSEHSEKKLSRKAASQLTVAQEAGVEMEMTPPRGGGVAEDFEHQDPPEAELEMAGSVRAGSLGRHSHASYSVEKSRAKPLKEAAEQTDGMEHMTVAGEMDAAEEESVDDESEIEGRESEEVSMKTPMFVHAAAYRKYPVLSPPRPVKSAAPELPPQPVRAKPVPKSSGAAQRKTREPEIASSLIKQIFSHYVKMPVTRDAYKIVEKCSERYFKQVSSDLEAYSQHAGRKTVEMADVEVLMRRQGLVTDKMPLHVLVERHLPLEYRKLLIPVALSGNKVIPCK</sequence>
<evidence type="ECO:0000256" key="13">
    <source>
        <dbReference type="ARBA" id="ARBA00045461"/>
    </source>
</evidence>
<feature type="region of interest" description="Disordered" evidence="15">
    <location>
        <begin position="423"/>
        <end position="452"/>
    </location>
</feature>
<dbReference type="PANTHER" id="PTHR46904:SF1">
    <property type="entry name" value="CENTROMERE PROTEIN T"/>
    <property type="match status" value="1"/>
</dbReference>
<feature type="compositionally biased region" description="Basic and acidic residues" evidence="15">
    <location>
        <begin position="358"/>
        <end position="371"/>
    </location>
</feature>
<keyword evidence="6" id="KW-0132">Cell division</keyword>
<feature type="region of interest" description="Disordered" evidence="15">
    <location>
        <begin position="507"/>
        <end position="540"/>
    </location>
</feature>
<dbReference type="InterPro" id="IPR009072">
    <property type="entry name" value="Histone-fold"/>
</dbReference>
<keyword evidence="5" id="KW-0158">Chromosome</keyword>
<dbReference type="GO" id="GO:0051382">
    <property type="term" value="P:kinetochore assembly"/>
    <property type="evidence" value="ECO:0007669"/>
    <property type="project" value="InterPro"/>
</dbReference>
<evidence type="ECO:0000256" key="12">
    <source>
        <dbReference type="ARBA" id="ARBA00023328"/>
    </source>
</evidence>
<feature type="domain" description="Centromere kinetochore component CENP-T N-terminal" evidence="17">
    <location>
        <begin position="61"/>
        <end position="381"/>
    </location>
</feature>
<keyword evidence="11" id="KW-0131">Cell cycle</keyword>
<feature type="compositionally biased region" description="Basic and acidic residues" evidence="15">
    <location>
        <begin position="436"/>
        <end position="447"/>
    </location>
</feature>
<dbReference type="Pfam" id="PF15511">
    <property type="entry name" value="CENP-T_C"/>
    <property type="match status" value="1"/>
</dbReference>
<evidence type="ECO:0000256" key="10">
    <source>
        <dbReference type="ARBA" id="ARBA00023242"/>
    </source>
</evidence>
<dbReference type="GO" id="GO:0007059">
    <property type="term" value="P:chromosome segregation"/>
    <property type="evidence" value="ECO:0007669"/>
    <property type="project" value="TreeGrafter"/>
</dbReference>
<feature type="compositionally biased region" description="Basic and acidic residues" evidence="15">
    <location>
        <begin position="299"/>
        <end position="311"/>
    </location>
</feature>
<evidence type="ECO:0000313" key="19">
    <source>
        <dbReference type="Proteomes" id="UP000198323"/>
    </source>
</evidence>
<comment type="similarity">
    <text evidence="3">Belongs to the CENP-T/CNN1 family.</text>
</comment>
<evidence type="ECO:0000256" key="1">
    <source>
        <dbReference type="ARBA" id="ARBA00004123"/>
    </source>
</evidence>
<dbReference type="Proteomes" id="UP000198323">
    <property type="component" value="Unassembled WGS sequence"/>
</dbReference>
<feature type="compositionally biased region" description="Acidic residues" evidence="15">
    <location>
        <begin position="464"/>
        <end position="475"/>
    </location>
</feature>
<dbReference type="AlphaFoldDB" id="A0A226MTB1"/>
<evidence type="ECO:0000313" key="18">
    <source>
        <dbReference type="EMBL" id="OXB58491.1"/>
    </source>
</evidence>
<gene>
    <name evidence="18" type="ORF">ASZ78_009056</name>
</gene>
<dbReference type="GO" id="GO:0051301">
    <property type="term" value="P:cell division"/>
    <property type="evidence" value="ECO:0007669"/>
    <property type="project" value="UniProtKB-KW"/>
</dbReference>
<evidence type="ECO:0000256" key="9">
    <source>
        <dbReference type="ARBA" id="ARBA00023125"/>
    </source>
</evidence>
<dbReference type="GO" id="GO:0005634">
    <property type="term" value="C:nucleus"/>
    <property type="evidence" value="ECO:0007669"/>
    <property type="project" value="UniProtKB-SubCell"/>
</dbReference>
<accession>A0A226MTB1</accession>
<keyword evidence="7" id="KW-0498">Mitosis</keyword>
<dbReference type="GO" id="GO:0046982">
    <property type="term" value="F:protein heterodimerization activity"/>
    <property type="evidence" value="ECO:0007669"/>
    <property type="project" value="InterPro"/>
</dbReference>
<feature type="compositionally biased region" description="Low complexity" evidence="15">
    <location>
        <begin position="1"/>
        <end position="23"/>
    </location>
</feature>
<reference evidence="18 19" key="1">
    <citation type="submission" date="2016-07" db="EMBL/GenBank/DDBJ databases">
        <title>Disparate Historic Effective Population Sizes Predicted by Modern Levels of Genome Diversity for the Scaled Quail (Callipepla squamata) and the Northern Bobwhite (Colinus virginianus): Inferences from First and Second Generation Draft Genome Assemblies for Sympatric New World Quail.</title>
        <authorList>
            <person name="Oldeschulte D.L."/>
            <person name="Halley Y.A."/>
            <person name="Bhattarai E.K."/>
            <person name="Brashear W.A."/>
            <person name="Hill J."/>
            <person name="Metz R.P."/>
            <person name="Johnson C.D."/>
            <person name="Rollins D."/>
            <person name="Peterson M.J."/>
            <person name="Bickhart D.M."/>
            <person name="Decker J.E."/>
            <person name="Seabury C.M."/>
        </authorList>
    </citation>
    <scope>NUCLEOTIDE SEQUENCE [LARGE SCALE GENOMIC DNA]</scope>
    <source>
        <strain evidence="18 19">Texas</strain>
        <tissue evidence="18">Leg muscle</tissue>
    </source>
</reference>
<feature type="compositionally biased region" description="Polar residues" evidence="15">
    <location>
        <begin position="267"/>
        <end position="281"/>
    </location>
</feature>
<evidence type="ECO:0000259" key="17">
    <source>
        <dbReference type="Pfam" id="PF16171"/>
    </source>
</evidence>
<keyword evidence="9" id="KW-0238">DNA-binding</keyword>
<dbReference type="GO" id="GO:0003677">
    <property type="term" value="F:DNA binding"/>
    <property type="evidence" value="ECO:0007669"/>
    <property type="project" value="UniProtKB-KW"/>
</dbReference>
<feature type="region of interest" description="Disordered" evidence="15">
    <location>
        <begin position="324"/>
        <end position="405"/>
    </location>
</feature>
<evidence type="ECO:0000256" key="6">
    <source>
        <dbReference type="ARBA" id="ARBA00022618"/>
    </source>
</evidence>
<evidence type="ECO:0000256" key="7">
    <source>
        <dbReference type="ARBA" id="ARBA00022776"/>
    </source>
</evidence>
<dbReference type="GO" id="GO:0000278">
    <property type="term" value="P:mitotic cell cycle"/>
    <property type="evidence" value="ECO:0007669"/>
    <property type="project" value="TreeGrafter"/>
</dbReference>
<organism evidence="18 19">
    <name type="scientific">Callipepla squamata</name>
    <name type="common">Scaled quail</name>
    <dbReference type="NCBI Taxonomy" id="9009"/>
    <lineage>
        <taxon>Eukaryota</taxon>
        <taxon>Metazoa</taxon>
        <taxon>Chordata</taxon>
        <taxon>Craniata</taxon>
        <taxon>Vertebrata</taxon>
        <taxon>Euteleostomi</taxon>
        <taxon>Archelosauria</taxon>
        <taxon>Archosauria</taxon>
        <taxon>Dinosauria</taxon>
        <taxon>Saurischia</taxon>
        <taxon>Theropoda</taxon>
        <taxon>Coelurosauria</taxon>
        <taxon>Aves</taxon>
        <taxon>Neognathae</taxon>
        <taxon>Galloanserae</taxon>
        <taxon>Galliformes</taxon>
        <taxon>Odontophoridae</taxon>
        <taxon>Callipepla</taxon>
    </lineage>
</organism>
<dbReference type="CDD" id="cd22920">
    <property type="entry name" value="HFD_CENP-T"/>
    <property type="match status" value="1"/>
</dbReference>
<evidence type="ECO:0000256" key="5">
    <source>
        <dbReference type="ARBA" id="ARBA00022454"/>
    </source>
</evidence>
<comment type="subcellular location">
    <subcellularLocation>
        <location evidence="2">Chromosome</location>
        <location evidence="2">Centromere</location>
        <location evidence="2">Kinetochore</location>
    </subcellularLocation>
    <subcellularLocation>
        <location evidence="1">Nucleus</location>
    </subcellularLocation>
</comment>
<dbReference type="InterPro" id="IPR035425">
    <property type="entry name" value="CENP-T/H4_C"/>
</dbReference>
<keyword evidence="10" id="KW-0539">Nucleus</keyword>
<evidence type="ECO:0000259" key="16">
    <source>
        <dbReference type="Pfam" id="PF15511"/>
    </source>
</evidence>
<evidence type="ECO:0000256" key="3">
    <source>
        <dbReference type="ARBA" id="ARBA00010137"/>
    </source>
</evidence>
<dbReference type="Pfam" id="PF16171">
    <property type="entry name" value="CENP-T_N"/>
    <property type="match status" value="1"/>
</dbReference>
<keyword evidence="19" id="KW-1185">Reference proteome</keyword>
<comment type="subunit">
    <text evidence="14">Component of the CENPA-CAD complex, composed of CENPI, CENPK, CENPL, CENPO, CENPP, CENPQ, CENPR and CENPS. The CENPA-CAD complex is probably recruited on centromeres by the CENPA-NAC complex, at least composed of CENPA, CENPC, CENPH, CENPM, CENPN, CENPT and CENPU. Identified in a centromeric complex containing histones H2A, H2B, H3 and H4, and at least CENPA, CENPB, CENPC, CENPT, CENPN, HJURP, SUPT16H, SSRP1 and RSF1. Interacts (via N-terminus) with the NDC80 complex. Heterodimer with CENPW; this dimer coassembles with CENPS-CENPX heterodimers at centromeres to form the tetrameric CENP-T-W-S-X complex.</text>
</comment>
<comment type="caution">
    <text evidence="18">The sequence shown here is derived from an EMBL/GenBank/DDBJ whole genome shotgun (WGS) entry which is preliminary data.</text>
</comment>
<feature type="region of interest" description="Disordered" evidence="15">
    <location>
        <begin position="464"/>
        <end position="484"/>
    </location>
</feature>
<dbReference type="STRING" id="9009.A0A226MTB1"/>
<evidence type="ECO:0000256" key="15">
    <source>
        <dbReference type="SAM" id="MobiDB-lite"/>
    </source>
</evidence>
<name>A0A226MTB1_CALSU</name>
<evidence type="ECO:0000256" key="11">
    <source>
        <dbReference type="ARBA" id="ARBA00023306"/>
    </source>
</evidence>
<dbReference type="PANTHER" id="PTHR46904">
    <property type="entry name" value="CENTROMERE PROTEIN T"/>
    <property type="match status" value="1"/>
</dbReference>
<keyword evidence="8" id="KW-0995">Kinetochore</keyword>
<comment type="function">
    <text evidence="13">Component of the CENPA-NAC (nucleosome-associated) complex, a complex that plays a central role in assembly of kinetochore proteins, mitotic progression and chromosome segregation. The CENPA-NAC complex recruits the CENPA-CAD (nucleosome distal) complex and may be involved in incorporation of newly synthesized CENPA into centromeres. Part of a nucleosome-associated complex that binds specifically to histone H3-containing nucleosomes at the centromere, as opposed to nucleosomes containing CENPA. Component of the heterotetrameric CENP-T-W-S-X complex that binds and supercoils DNA, and plays an important role in kinetochore assembly. CENPT has a fundamental role in kinetochore assembly and function. It is one of the inner kinetochore proteins, with most further proteins binding downstream. Required for normal chromosome organization and normal progress through mitosis.</text>
</comment>
<dbReference type="InterPro" id="IPR028255">
    <property type="entry name" value="CENP-T"/>
</dbReference>
<feature type="region of interest" description="Disordered" evidence="15">
    <location>
        <begin position="1"/>
        <end position="58"/>
    </location>
</feature>
<dbReference type="OrthoDB" id="10071681at2759"/>
<feature type="region of interest" description="Disordered" evidence="15">
    <location>
        <begin position="254"/>
        <end position="311"/>
    </location>
</feature>
<evidence type="ECO:0000256" key="4">
    <source>
        <dbReference type="ARBA" id="ARBA00016401"/>
    </source>
</evidence>
<dbReference type="GO" id="GO:0000776">
    <property type="term" value="C:kinetochore"/>
    <property type="evidence" value="ECO:0007669"/>
    <property type="project" value="UniProtKB-KW"/>
</dbReference>
<evidence type="ECO:0000256" key="2">
    <source>
        <dbReference type="ARBA" id="ARBA00004629"/>
    </source>
</evidence>
<dbReference type="SUPFAM" id="SSF47113">
    <property type="entry name" value="Histone-fold"/>
    <property type="match status" value="1"/>
</dbReference>
<feature type="domain" description="CENP-T/Histone H4 histone fold" evidence="16">
    <location>
        <begin position="551"/>
        <end position="633"/>
    </location>
</feature>
<keyword evidence="12" id="KW-0137">Centromere</keyword>
<evidence type="ECO:0000256" key="14">
    <source>
        <dbReference type="ARBA" id="ARBA00046865"/>
    </source>
</evidence>
<proteinExistence type="inferred from homology"/>
<dbReference type="EMBL" id="MCFN01000464">
    <property type="protein sequence ID" value="OXB58491.1"/>
    <property type="molecule type" value="Genomic_DNA"/>
</dbReference>